<dbReference type="InterPro" id="IPR013922">
    <property type="entry name" value="Cyclin_PHO80-like"/>
</dbReference>
<feature type="non-terminal residue" evidence="1">
    <location>
        <position position="132"/>
    </location>
</feature>
<proteinExistence type="predicted"/>
<dbReference type="InParanoid" id="A9VEL3"/>
<evidence type="ECO:0000313" key="1">
    <source>
        <dbReference type="EMBL" id="EDQ84028.1"/>
    </source>
</evidence>
<dbReference type="EMBL" id="CH991700">
    <property type="protein sequence ID" value="EDQ84028.1"/>
    <property type="molecule type" value="Genomic_DNA"/>
</dbReference>
<gene>
    <name evidence="1" type="ORF">MONBRDRAFT_39397</name>
</gene>
<dbReference type="RefSeq" id="XP_001751160.1">
    <property type="nucleotide sequence ID" value="XM_001751108.1"/>
</dbReference>
<dbReference type="Pfam" id="PF08613">
    <property type="entry name" value="Cyclin"/>
    <property type="match status" value="1"/>
</dbReference>
<organism evidence="1 2">
    <name type="scientific">Monosiga brevicollis</name>
    <name type="common">Choanoflagellate</name>
    <dbReference type="NCBI Taxonomy" id="81824"/>
    <lineage>
        <taxon>Eukaryota</taxon>
        <taxon>Choanoflagellata</taxon>
        <taxon>Craspedida</taxon>
        <taxon>Salpingoecidae</taxon>
        <taxon>Monosiga</taxon>
    </lineage>
</organism>
<keyword evidence="2" id="KW-1185">Reference proteome</keyword>
<accession>A9VEL3</accession>
<dbReference type="GeneID" id="5896421"/>
<evidence type="ECO:0008006" key="3">
    <source>
        <dbReference type="Google" id="ProtNLM"/>
    </source>
</evidence>
<protein>
    <recommendedName>
        <fullName evidence="3">Cyclin N-terminal domain-containing protein</fullName>
    </recommendedName>
</protein>
<reference evidence="1 2" key="1">
    <citation type="journal article" date="2008" name="Nature">
        <title>The genome of the choanoflagellate Monosiga brevicollis and the origin of metazoans.</title>
        <authorList>
            <consortium name="JGI Sequencing"/>
            <person name="King N."/>
            <person name="Westbrook M.J."/>
            <person name="Young S.L."/>
            <person name="Kuo A."/>
            <person name="Abedin M."/>
            <person name="Chapman J."/>
            <person name="Fairclough S."/>
            <person name="Hellsten U."/>
            <person name="Isogai Y."/>
            <person name="Letunic I."/>
            <person name="Marr M."/>
            <person name="Pincus D."/>
            <person name="Putnam N."/>
            <person name="Rokas A."/>
            <person name="Wright K.J."/>
            <person name="Zuzow R."/>
            <person name="Dirks W."/>
            <person name="Good M."/>
            <person name="Goodstein D."/>
            <person name="Lemons D."/>
            <person name="Li W."/>
            <person name="Lyons J.B."/>
            <person name="Morris A."/>
            <person name="Nichols S."/>
            <person name="Richter D.J."/>
            <person name="Salamov A."/>
            <person name="Bork P."/>
            <person name="Lim W.A."/>
            <person name="Manning G."/>
            <person name="Miller W.T."/>
            <person name="McGinnis W."/>
            <person name="Shapiro H."/>
            <person name="Tjian R."/>
            <person name="Grigoriev I.V."/>
            <person name="Rokhsar D."/>
        </authorList>
    </citation>
    <scope>NUCLEOTIDE SEQUENCE [LARGE SCALE GENOMIC DNA]</scope>
    <source>
        <strain evidence="2">MX1 / ATCC 50154</strain>
    </source>
</reference>
<evidence type="ECO:0000313" key="2">
    <source>
        <dbReference type="Proteomes" id="UP000001357"/>
    </source>
</evidence>
<dbReference type="PANTHER" id="PTHR15615:SF108">
    <property type="entry name" value="PROTEIN CNPPD1"/>
    <property type="match status" value="1"/>
</dbReference>
<name>A9VEL3_MONBE</name>
<dbReference type="Proteomes" id="UP000001357">
    <property type="component" value="Unassembled WGS sequence"/>
</dbReference>
<dbReference type="Gene3D" id="1.10.472.10">
    <property type="entry name" value="Cyclin-like"/>
    <property type="match status" value="1"/>
</dbReference>
<dbReference type="GO" id="GO:0019901">
    <property type="term" value="F:protein kinase binding"/>
    <property type="evidence" value="ECO:0007669"/>
    <property type="project" value="InterPro"/>
</dbReference>
<dbReference type="AlphaFoldDB" id="A9VEL3"/>
<dbReference type="PANTHER" id="PTHR15615">
    <property type="match status" value="1"/>
</dbReference>
<dbReference type="KEGG" id="mbr:MONBRDRAFT_39397"/>
<sequence>MAGTAPADAPATLLQLAAQLCHGPPFDQERCLIACLAEYMRDLSGDREPTLPPLPPTLFDAASIPSMDLVTYAHRQHEYAHPGCEAIITAFALVQRMVQSGRVIVTPLNEHRLLAVALLLAIKLTKDQYYEN</sequence>